<sequence>MDTNQKLICQCGCCQVIPPKKSHNRYTPKFIKGHSNRTRKIKPFDVEKAFWNRVYKRIENECWGWEGYLMPNGYGQLKVKERNVYAHRFSFKLHFGFLPDHLLVCHKCDNRNCVNPNHLFLGTHKENTRDMDLKGRRVTKPGKQKINETDAKQIRALSKDGIHVNMIAEKYKLKPCTIRNIIAGRIWKNIG</sequence>
<dbReference type="AlphaFoldDB" id="A0A2X0XKI4"/>
<evidence type="ECO:0000313" key="2">
    <source>
        <dbReference type="EMBL" id="SPT98386.1"/>
    </source>
</evidence>
<dbReference type="InterPro" id="IPR044930">
    <property type="entry name" value="Homing_endonuclease_His-Me"/>
</dbReference>
<protein>
    <recommendedName>
        <fullName evidence="1">HNH nuclease domain-containing protein</fullName>
    </recommendedName>
</protein>
<reference evidence="2 3" key="1">
    <citation type="submission" date="2018-06" db="EMBL/GenBank/DDBJ databases">
        <authorList>
            <consortium name="Pathogen Informatics"/>
            <person name="Doyle S."/>
        </authorList>
    </citation>
    <scope>NUCLEOTIDE SEQUENCE [LARGE SCALE GENOMIC DNA]</scope>
    <source>
        <strain evidence="2 3">NCTC7582</strain>
    </source>
</reference>
<gene>
    <name evidence="2" type="ORF">NCTC7582_01634</name>
</gene>
<dbReference type="Proteomes" id="UP000251431">
    <property type="component" value="Unassembled WGS sequence"/>
</dbReference>
<proteinExistence type="predicted"/>
<organism evidence="2 3">
    <name type="scientific">Lysinibacillus capsici</name>
    <dbReference type="NCBI Taxonomy" id="2115968"/>
    <lineage>
        <taxon>Bacteria</taxon>
        <taxon>Bacillati</taxon>
        <taxon>Bacillota</taxon>
        <taxon>Bacilli</taxon>
        <taxon>Bacillales</taxon>
        <taxon>Bacillaceae</taxon>
        <taxon>Lysinibacillus</taxon>
    </lineage>
</organism>
<dbReference type="InterPro" id="IPR044925">
    <property type="entry name" value="His-Me_finger_sf"/>
</dbReference>
<dbReference type="Pfam" id="PF13392">
    <property type="entry name" value="HNH_3"/>
    <property type="match status" value="1"/>
</dbReference>
<evidence type="ECO:0000259" key="1">
    <source>
        <dbReference type="Pfam" id="PF13392"/>
    </source>
</evidence>
<feature type="domain" description="HNH nuclease" evidence="1">
    <location>
        <begin position="84"/>
        <end position="129"/>
    </location>
</feature>
<dbReference type="RefSeq" id="WP_112116992.1">
    <property type="nucleotide sequence ID" value="NZ_UAQE01000001.1"/>
</dbReference>
<name>A0A2X0XKI4_9BACI</name>
<dbReference type="SUPFAM" id="SSF54060">
    <property type="entry name" value="His-Me finger endonucleases"/>
    <property type="match status" value="1"/>
</dbReference>
<dbReference type="Gene3D" id="3.90.75.10">
    <property type="entry name" value="Homing Intron 3 (I-ppo) Encoded Endonuclease, Chain A"/>
    <property type="match status" value="1"/>
</dbReference>
<accession>A0A2X0XKI4</accession>
<dbReference type="GO" id="GO:0004519">
    <property type="term" value="F:endonuclease activity"/>
    <property type="evidence" value="ECO:0007669"/>
    <property type="project" value="InterPro"/>
</dbReference>
<evidence type="ECO:0000313" key="3">
    <source>
        <dbReference type="Proteomes" id="UP000251431"/>
    </source>
</evidence>
<dbReference type="EMBL" id="UAQE01000001">
    <property type="protein sequence ID" value="SPT98386.1"/>
    <property type="molecule type" value="Genomic_DNA"/>
</dbReference>
<dbReference type="InterPro" id="IPR003615">
    <property type="entry name" value="HNH_nuc"/>
</dbReference>